<feature type="compositionally biased region" description="Low complexity" evidence="1">
    <location>
        <begin position="44"/>
        <end position="55"/>
    </location>
</feature>
<evidence type="ECO:0000256" key="1">
    <source>
        <dbReference type="SAM" id="MobiDB-lite"/>
    </source>
</evidence>
<name>A0A3P7N177_DIBLA</name>
<reference evidence="2 3" key="1">
    <citation type="submission" date="2018-11" db="EMBL/GenBank/DDBJ databases">
        <authorList>
            <consortium name="Pathogen Informatics"/>
        </authorList>
    </citation>
    <scope>NUCLEOTIDE SEQUENCE [LARGE SCALE GENOMIC DNA]</scope>
</reference>
<dbReference type="Proteomes" id="UP000281553">
    <property type="component" value="Unassembled WGS sequence"/>
</dbReference>
<dbReference type="EMBL" id="UYRU01074452">
    <property type="protein sequence ID" value="VDN24641.1"/>
    <property type="molecule type" value="Genomic_DNA"/>
</dbReference>
<sequence>MAPRPGGGDGGERVTHGSIAGSINGDCSGEQTPPEKEVLTSAKPNSRPSSNLRSSVYRPDHDSSILIHRHPDKGFTELVLRSPGTPVQNSFTVKLIYASQPCVSRVLSGIKTTISTPEGPNLKGFIEKDEI</sequence>
<dbReference type="OrthoDB" id="409763at2759"/>
<gene>
    <name evidence="2" type="ORF">DILT_LOCUS14477</name>
</gene>
<keyword evidence="3" id="KW-1185">Reference proteome</keyword>
<feature type="region of interest" description="Disordered" evidence="1">
    <location>
        <begin position="1"/>
        <end position="67"/>
    </location>
</feature>
<proteinExistence type="predicted"/>
<protein>
    <submittedName>
        <fullName evidence="2">Uncharacterized protein</fullName>
    </submittedName>
</protein>
<dbReference type="AlphaFoldDB" id="A0A3P7N177"/>
<organism evidence="2 3">
    <name type="scientific">Dibothriocephalus latus</name>
    <name type="common">Fish tapeworm</name>
    <name type="synonym">Diphyllobothrium latum</name>
    <dbReference type="NCBI Taxonomy" id="60516"/>
    <lineage>
        <taxon>Eukaryota</taxon>
        <taxon>Metazoa</taxon>
        <taxon>Spiralia</taxon>
        <taxon>Lophotrochozoa</taxon>
        <taxon>Platyhelminthes</taxon>
        <taxon>Cestoda</taxon>
        <taxon>Eucestoda</taxon>
        <taxon>Diphyllobothriidea</taxon>
        <taxon>Diphyllobothriidae</taxon>
        <taxon>Dibothriocephalus</taxon>
    </lineage>
</organism>
<accession>A0A3P7N177</accession>
<evidence type="ECO:0000313" key="2">
    <source>
        <dbReference type="EMBL" id="VDN24641.1"/>
    </source>
</evidence>
<evidence type="ECO:0000313" key="3">
    <source>
        <dbReference type="Proteomes" id="UP000281553"/>
    </source>
</evidence>